<evidence type="ECO:0000256" key="9">
    <source>
        <dbReference type="ARBA" id="ARBA00022840"/>
    </source>
</evidence>
<gene>
    <name evidence="17" type="ORF">GQF03_05510</name>
</gene>
<keyword evidence="8" id="KW-0418">Kinase</keyword>
<dbReference type="SMART" id="SM00044">
    <property type="entry name" value="CYCc"/>
    <property type="match status" value="1"/>
</dbReference>
<sequence>MTLEDARILIVDDNEDNRFTLSRRLKKIGYRQLETAVNGREALEKITSQPYDLVLLDIMMPEMDGYEVLETVKKDVNHRHIPIIMISAADQLDSVVKCIELGAEDFLPKPFNATLLRARVSASLEKKRMRDQEDAYRLQIIAEQKRTDELLHAILPATAVRELKETGVVRPRNYEAVGILFCDIVGFTSYCDRNLPETVVTHLQALIEAFEAIVEDHQMEKIKTIGDAFMATSGLLRPVEAPLLTAVRCGLEMSRIAGTMEPNWEVRIGLHFGPVVAGIVGKQQFLFDVWGDTVNIAARLVEHGTPGAVAMTAAAWQEIRDECEARALGIVDIKGKGQLEMVEAFAVR</sequence>
<dbReference type="FunFam" id="3.40.50.2300:FF:000121">
    <property type="entry name" value="Sensor histidine kinase RcsC"/>
    <property type="match status" value="1"/>
</dbReference>
<evidence type="ECO:0000256" key="2">
    <source>
        <dbReference type="ARBA" id="ARBA00004370"/>
    </source>
</evidence>
<feature type="domain" description="Response regulatory" evidence="15">
    <location>
        <begin position="7"/>
        <end position="124"/>
    </location>
</feature>
<dbReference type="InterPro" id="IPR001789">
    <property type="entry name" value="Sig_transdc_resp-reg_receiver"/>
</dbReference>
<dbReference type="SUPFAM" id="SSF55073">
    <property type="entry name" value="Nucleotide cyclase"/>
    <property type="match status" value="1"/>
</dbReference>
<feature type="domain" description="Guanylate cyclase" evidence="16">
    <location>
        <begin position="178"/>
        <end position="301"/>
    </location>
</feature>
<keyword evidence="13" id="KW-0456">Lyase</keyword>
<dbReference type="PANTHER" id="PTHR11920:SF335">
    <property type="entry name" value="GUANYLATE CYCLASE"/>
    <property type="match status" value="1"/>
</dbReference>
<protein>
    <recommendedName>
        <fullName evidence="3">histidine kinase</fullName>
        <ecNumber evidence="3">2.7.13.3</ecNumber>
    </recommendedName>
</protein>
<dbReference type="AlphaFoldDB" id="A0A845MDN3"/>
<evidence type="ECO:0000256" key="12">
    <source>
        <dbReference type="ARBA" id="ARBA00023136"/>
    </source>
</evidence>
<dbReference type="InterPro" id="IPR050401">
    <property type="entry name" value="Cyclic_nucleotide_synthase"/>
</dbReference>
<dbReference type="RefSeq" id="WP_161338218.1">
    <property type="nucleotide sequence ID" value="NZ_JBHSDG010000001.1"/>
</dbReference>
<keyword evidence="4 14" id="KW-0597">Phosphoprotein</keyword>
<keyword evidence="9" id="KW-0067">ATP-binding</keyword>
<dbReference type="Gene3D" id="3.30.70.1230">
    <property type="entry name" value="Nucleotide cyclase"/>
    <property type="match status" value="1"/>
</dbReference>
<dbReference type="Pfam" id="PF00211">
    <property type="entry name" value="Guanylate_cyc"/>
    <property type="match status" value="1"/>
</dbReference>
<evidence type="ECO:0000259" key="15">
    <source>
        <dbReference type="PROSITE" id="PS50110"/>
    </source>
</evidence>
<evidence type="ECO:0000256" key="8">
    <source>
        <dbReference type="ARBA" id="ARBA00022777"/>
    </source>
</evidence>
<dbReference type="PROSITE" id="PS50110">
    <property type="entry name" value="RESPONSE_REGULATORY"/>
    <property type="match status" value="1"/>
</dbReference>
<evidence type="ECO:0000256" key="13">
    <source>
        <dbReference type="ARBA" id="ARBA00023239"/>
    </source>
</evidence>
<evidence type="ECO:0000313" key="17">
    <source>
        <dbReference type="EMBL" id="MZR21781.1"/>
    </source>
</evidence>
<dbReference type="GO" id="GO:0004016">
    <property type="term" value="F:adenylate cyclase activity"/>
    <property type="evidence" value="ECO:0007669"/>
    <property type="project" value="UniProtKB-ARBA"/>
</dbReference>
<proteinExistence type="predicted"/>
<evidence type="ECO:0000256" key="6">
    <source>
        <dbReference type="ARBA" id="ARBA00022692"/>
    </source>
</evidence>
<evidence type="ECO:0000313" key="18">
    <source>
        <dbReference type="Proteomes" id="UP000445696"/>
    </source>
</evidence>
<dbReference type="GO" id="GO:0004673">
    <property type="term" value="F:protein histidine kinase activity"/>
    <property type="evidence" value="ECO:0007669"/>
    <property type="project" value="UniProtKB-EC"/>
</dbReference>
<keyword evidence="7" id="KW-0547">Nucleotide-binding</keyword>
<evidence type="ECO:0000256" key="11">
    <source>
        <dbReference type="ARBA" id="ARBA00023012"/>
    </source>
</evidence>
<keyword evidence="6" id="KW-0812">Transmembrane</keyword>
<dbReference type="Proteomes" id="UP000445696">
    <property type="component" value="Unassembled WGS sequence"/>
</dbReference>
<dbReference type="EC" id="2.7.13.3" evidence="3"/>
<evidence type="ECO:0000256" key="3">
    <source>
        <dbReference type="ARBA" id="ARBA00012438"/>
    </source>
</evidence>
<dbReference type="PANTHER" id="PTHR11920">
    <property type="entry name" value="GUANYLYL CYCLASE"/>
    <property type="match status" value="1"/>
</dbReference>
<evidence type="ECO:0000256" key="5">
    <source>
        <dbReference type="ARBA" id="ARBA00022679"/>
    </source>
</evidence>
<comment type="caution">
    <text evidence="17">The sequence shown here is derived from an EMBL/GenBank/DDBJ whole genome shotgun (WGS) entry which is preliminary data.</text>
</comment>
<dbReference type="GO" id="GO:0016020">
    <property type="term" value="C:membrane"/>
    <property type="evidence" value="ECO:0007669"/>
    <property type="project" value="UniProtKB-SubCell"/>
</dbReference>
<dbReference type="Pfam" id="PF00072">
    <property type="entry name" value="Response_reg"/>
    <property type="match status" value="1"/>
</dbReference>
<evidence type="ECO:0000256" key="1">
    <source>
        <dbReference type="ARBA" id="ARBA00000085"/>
    </source>
</evidence>
<accession>A0A845MDN3</accession>
<comment type="subcellular location">
    <subcellularLocation>
        <location evidence="2">Membrane</location>
    </subcellularLocation>
</comment>
<evidence type="ECO:0000259" key="16">
    <source>
        <dbReference type="PROSITE" id="PS50125"/>
    </source>
</evidence>
<dbReference type="InterPro" id="IPR001054">
    <property type="entry name" value="A/G_cyclase"/>
</dbReference>
<name>A0A845MDN3_9PROT</name>
<evidence type="ECO:0000256" key="14">
    <source>
        <dbReference type="PROSITE-ProRule" id="PRU00169"/>
    </source>
</evidence>
<dbReference type="Gene3D" id="3.40.50.2300">
    <property type="match status" value="1"/>
</dbReference>
<dbReference type="InterPro" id="IPR011006">
    <property type="entry name" value="CheY-like_superfamily"/>
</dbReference>
<dbReference type="SMART" id="SM00448">
    <property type="entry name" value="REC"/>
    <property type="match status" value="1"/>
</dbReference>
<comment type="catalytic activity">
    <reaction evidence="1">
        <text>ATP + protein L-histidine = ADP + protein N-phospho-L-histidine.</text>
        <dbReference type="EC" id="2.7.13.3"/>
    </reaction>
</comment>
<evidence type="ECO:0000256" key="4">
    <source>
        <dbReference type="ARBA" id="ARBA00022553"/>
    </source>
</evidence>
<reference evidence="17 18" key="1">
    <citation type="journal article" date="2014" name="Int. J. Syst. Evol. Microbiol.">
        <title>Sneathiella chungangensis sp. nov., isolated from a marine sand, and emended description of the genus Sneathiella.</title>
        <authorList>
            <person name="Siamphan C."/>
            <person name="Kim H."/>
            <person name="Lee J.S."/>
            <person name="Kim W."/>
        </authorList>
    </citation>
    <scope>NUCLEOTIDE SEQUENCE [LARGE SCALE GENOMIC DNA]</scope>
    <source>
        <strain evidence="17 18">KCTC 32476</strain>
    </source>
</reference>
<dbReference type="GO" id="GO:0009190">
    <property type="term" value="P:cyclic nucleotide biosynthetic process"/>
    <property type="evidence" value="ECO:0007669"/>
    <property type="project" value="InterPro"/>
</dbReference>
<keyword evidence="5" id="KW-0808">Transferase</keyword>
<dbReference type="GO" id="GO:0000160">
    <property type="term" value="P:phosphorelay signal transduction system"/>
    <property type="evidence" value="ECO:0007669"/>
    <property type="project" value="UniProtKB-KW"/>
</dbReference>
<keyword evidence="12" id="KW-0472">Membrane</keyword>
<dbReference type="SUPFAM" id="SSF52172">
    <property type="entry name" value="CheY-like"/>
    <property type="match status" value="1"/>
</dbReference>
<evidence type="ECO:0000256" key="7">
    <source>
        <dbReference type="ARBA" id="ARBA00022741"/>
    </source>
</evidence>
<dbReference type="GO" id="GO:0005524">
    <property type="term" value="F:ATP binding"/>
    <property type="evidence" value="ECO:0007669"/>
    <property type="project" value="UniProtKB-KW"/>
</dbReference>
<keyword evidence="18" id="KW-1185">Reference proteome</keyword>
<organism evidence="17 18">
    <name type="scientific">Sneathiella chungangensis</name>
    <dbReference type="NCBI Taxonomy" id="1418234"/>
    <lineage>
        <taxon>Bacteria</taxon>
        <taxon>Pseudomonadati</taxon>
        <taxon>Pseudomonadota</taxon>
        <taxon>Alphaproteobacteria</taxon>
        <taxon>Sneathiellales</taxon>
        <taxon>Sneathiellaceae</taxon>
        <taxon>Sneathiella</taxon>
    </lineage>
</organism>
<dbReference type="EMBL" id="WTVA01000002">
    <property type="protein sequence ID" value="MZR21781.1"/>
    <property type="molecule type" value="Genomic_DNA"/>
</dbReference>
<dbReference type="OrthoDB" id="315417at2"/>
<dbReference type="CDD" id="cd07302">
    <property type="entry name" value="CHD"/>
    <property type="match status" value="1"/>
</dbReference>
<dbReference type="PROSITE" id="PS50125">
    <property type="entry name" value="GUANYLATE_CYCLASE_2"/>
    <property type="match status" value="1"/>
</dbReference>
<evidence type="ECO:0000256" key="10">
    <source>
        <dbReference type="ARBA" id="ARBA00022989"/>
    </source>
</evidence>
<keyword evidence="11" id="KW-0902">Two-component regulatory system</keyword>
<dbReference type="InterPro" id="IPR029787">
    <property type="entry name" value="Nucleotide_cyclase"/>
</dbReference>
<feature type="modified residue" description="4-aspartylphosphate" evidence="14">
    <location>
        <position position="57"/>
    </location>
</feature>
<keyword evidence="10" id="KW-1133">Transmembrane helix</keyword>